<evidence type="ECO:0000256" key="1">
    <source>
        <dbReference type="SAM" id="SignalP"/>
    </source>
</evidence>
<keyword evidence="3" id="KW-1185">Reference proteome</keyword>
<protein>
    <submittedName>
        <fullName evidence="2">Copper chaperone PCu(A)C</fullName>
    </submittedName>
</protein>
<dbReference type="PANTHER" id="PTHR36302">
    <property type="entry name" value="BLR7088 PROTEIN"/>
    <property type="match status" value="1"/>
</dbReference>
<dbReference type="Proteomes" id="UP001557484">
    <property type="component" value="Unassembled WGS sequence"/>
</dbReference>
<dbReference type="InterPro" id="IPR058248">
    <property type="entry name" value="Lxx211020-like"/>
</dbReference>
<dbReference type="RefSeq" id="WP_368375218.1">
    <property type="nucleotide sequence ID" value="NZ_JBFRYB010000001.1"/>
</dbReference>
<feature type="signal peptide" evidence="1">
    <location>
        <begin position="1"/>
        <end position="21"/>
    </location>
</feature>
<organism evidence="2 3">
    <name type="scientific">Zhongshania arctica</name>
    <dbReference type="NCBI Taxonomy" id="3238302"/>
    <lineage>
        <taxon>Bacteria</taxon>
        <taxon>Pseudomonadati</taxon>
        <taxon>Pseudomonadota</taxon>
        <taxon>Gammaproteobacteria</taxon>
        <taxon>Cellvibrionales</taxon>
        <taxon>Spongiibacteraceae</taxon>
        <taxon>Zhongshania</taxon>
    </lineage>
</organism>
<dbReference type="SUPFAM" id="SSF110087">
    <property type="entry name" value="DR1885-like metal-binding protein"/>
    <property type="match status" value="1"/>
</dbReference>
<dbReference type="InterPro" id="IPR007410">
    <property type="entry name" value="LpqE-like"/>
</dbReference>
<evidence type="ECO:0000313" key="2">
    <source>
        <dbReference type="EMBL" id="MEX1665109.1"/>
    </source>
</evidence>
<dbReference type="EMBL" id="JBFRYB010000001">
    <property type="protein sequence ID" value="MEX1665109.1"/>
    <property type="molecule type" value="Genomic_DNA"/>
</dbReference>
<name>A0ABV3TWF6_9GAMM</name>
<keyword evidence="1" id="KW-0732">Signal</keyword>
<dbReference type="Gene3D" id="2.60.40.1890">
    <property type="entry name" value="PCu(A)C copper chaperone"/>
    <property type="match status" value="1"/>
</dbReference>
<dbReference type="Pfam" id="PF04314">
    <property type="entry name" value="PCuAC"/>
    <property type="match status" value="1"/>
</dbReference>
<comment type="caution">
    <text evidence="2">The sequence shown here is derived from an EMBL/GenBank/DDBJ whole genome shotgun (WGS) entry which is preliminary data.</text>
</comment>
<accession>A0ABV3TWF6</accession>
<dbReference type="InterPro" id="IPR036182">
    <property type="entry name" value="PCuAC_sf"/>
</dbReference>
<feature type="chain" id="PRO_5047144162" evidence="1">
    <location>
        <begin position="22"/>
        <end position="154"/>
    </location>
</feature>
<sequence>MVKIWRVVVAALALSPLVAQSIEIKDAYVRGLPPTQRNTAAFFTVLNASDKPVELMAGRSDAAERLEIHSHQHRNGMMSMQKQASVSIAAGESLVFESGGYHLMLINLTRAVRDGDQLSFSLTTDDGEEVTVLAPVISVLKESSAIKEHAGVHQ</sequence>
<gene>
    <name evidence="2" type="ORF">AB4875_06390</name>
</gene>
<evidence type="ECO:0000313" key="3">
    <source>
        <dbReference type="Proteomes" id="UP001557484"/>
    </source>
</evidence>
<reference evidence="2 3" key="1">
    <citation type="journal article" date="2011" name="Int. J. Syst. Evol. Microbiol.">
        <title>Zhongshania antarctica gen. nov., sp. nov. and Zhongshania guokunii sp. nov., gammaproteobacteria respectively isolated from coastal attached (fast) ice and surface seawater of the Antarctic.</title>
        <authorList>
            <person name="Li H.J."/>
            <person name="Zhang X.Y."/>
            <person name="Chen C.X."/>
            <person name="Zhang Y.J."/>
            <person name="Gao Z.M."/>
            <person name="Yu Y."/>
            <person name="Chen X.L."/>
            <person name="Chen B."/>
            <person name="Zhang Y.Z."/>
        </authorList>
    </citation>
    <scope>NUCLEOTIDE SEQUENCE [LARGE SCALE GENOMIC DNA]</scope>
    <source>
        <strain evidence="2 3">R06B22</strain>
    </source>
</reference>
<dbReference type="PANTHER" id="PTHR36302:SF1">
    <property type="entry name" value="COPPER CHAPERONE PCU(A)C"/>
    <property type="match status" value="1"/>
</dbReference>
<proteinExistence type="predicted"/>